<evidence type="ECO:0000313" key="12">
    <source>
        <dbReference type="EnsemblMetazoa" id="CLYHEMP018030.1"/>
    </source>
</evidence>
<evidence type="ECO:0000256" key="8">
    <source>
        <dbReference type="SAM" id="MobiDB-lite"/>
    </source>
</evidence>
<feature type="compositionally biased region" description="Basic and acidic residues" evidence="8">
    <location>
        <begin position="37"/>
        <end position="53"/>
    </location>
</feature>
<evidence type="ECO:0000256" key="1">
    <source>
        <dbReference type="ARBA" id="ARBA00004141"/>
    </source>
</evidence>
<sequence length="658" mass="73992">MFQHCNHVKILIFIIFITSTFGEQWQEPTTKAPVPKAQEHVGHPGHEIPRDPTTKAPIISTTPKVDDPVITNLAVMEAKTTTAQVTTQSRALKESTKTQGPSVSTSIKINPDPTGTKLLPEDLNHGGRRHIHTEYGTVYATAGPIPTKTLPTTKEQASPTTVSPKVSTADFFQTLPTSTTTVKTKRPIKFAKQEHVRMSKADVKQFMRRSNREKEQELILCGINDRKYLEAIKEHIGKEEVVKYNSLCGANITVAFSELPPLVYTNETDRTVHGILPELLKEGLIDRCCLGYNNLHFIRKTYSDKFVDQFRPLNESQIVLPVENNKDEGLILGFKYSPLIHFKSIKFFSKKQEKGHVEILRNLAQSTLETWPLFVVAMALTLLAGTIIWIMENMTNSKEFPKRFPHGIFDGFWWAFISMTTVGYGDKSPLTFLGRTFAVFWIVIGITITSLYVATLTSVLTMELSGERPLIISGKNVGVLSNPVHTMRAVKLHRGIPIRYASFEDMMRALKKGNIEAFAIDDMTYKIKADDISRLGNDVKVGIEHKFDSQSIGFTAINETLIMMNKAFLEAYMDAPNIEINKELIDSGMLEKKPVQLFSANDKRFIKIIIVAFPAIFLFGIVGLLLIKIKDCTFGSGTSHLERIIMESKEPGEKLKYR</sequence>
<keyword evidence="2" id="KW-0813">Transport</keyword>
<evidence type="ECO:0000256" key="4">
    <source>
        <dbReference type="ARBA" id="ARBA00022989"/>
    </source>
</evidence>
<evidence type="ECO:0000256" key="7">
    <source>
        <dbReference type="ARBA" id="ARBA00023303"/>
    </source>
</evidence>
<dbReference type="GO" id="GO:0001508">
    <property type="term" value="P:action potential"/>
    <property type="evidence" value="ECO:0007669"/>
    <property type="project" value="TreeGrafter"/>
</dbReference>
<keyword evidence="7" id="KW-0407">Ion channel</keyword>
<dbReference type="GO" id="GO:0005251">
    <property type="term" value="F:delayed rectifier potassium channel activity"/>
    <property type="evidence" value="ECO:0007669"/>
    <property type="project" value="TreeGrafter"/>
</dbReference>
<evidence type="ECO:0000256" key="2">
    <source>
        <dbReference type="ARBA" id="ARBA00022448"/>
    </source>
</evidence>
<evidence type="ECO:0000313" key="13">
    <source>
        <dbReference type="Proteomes" id="UP000594262"/>
    </source>
</evidence>
<feature type="compositionally biased region" description="Polar residues" evidence="8">
    <location>
        <begin position="97"/>
        <end position="108"/>
    </location>
</feature>
<keyword evidence="6 9" id="KW-0472">Membrane</keyword>
<evidence type="ECO:0000256" key="6">
    <source>
        <dbReference type="ARBA" id="ARBA00023136"/>
    </source>
</evidence>
<dbReference type="PANTHER" id="PTHR11537:SF252">
    <property type="entry name" value="POTASSIUM VOLTAGE-GATED CHANNEL PROTEIN SHAW"/>
    <property type="match status" value="1"/>
</dbReference>
<evidence type="ECO:0000256" key="9">
    <source>
        <dbReference type="SAM" id="Phobius"/>
    </source>
</evidence>
<proteinExistence type="predicted"/>
<protein>
    <recommendedName>
        <fullName evidence="11">Potassium channel domain-containing protein</fullName>
    </recommendedName>
</protein>
<keyword evidence="13" id="KW-1185">Reference proteome</keyword>
<dbReference type="SUPFAM" id="SSF81324">
    <property type="entry name" value="Voltage-gated potassium channels"/>
    <property type="match status" value="1"/>
</dbReference>
<feature type="transmembrane region" description="Helical" evidence="9">
    <location>
        <begin position="605"/>
        <end position="627"/>
    </location>
</feature>
<dbReference type="InterPro" id="IPR028325">
    <property type="entry name" value="VG_K_chnl"/>
</dbReference>
<comment type="subcellular location">
    <subcellularLocation>
        <location evidence="1">Membrane</location>
        <topology evidence="1">Multi-pass membrane protein</topology>
    </subcellularLocation>
</comment>
<dbReference type="GeneID" id="136799972"/>
<accession>A0A7M5X579</accession>
<dbReference type="EnsemblMetazoa" id="CLYHEMT018030.1">
    <property type="protein sequence ID" value="CLYHEMP018030.1"/>
    <property type="gene ID" value="CLYHEMG018030"/>
</dbReference>
<dbReference type="PANTHER" id="PTHR11537">
    <property type="entry name" value="VOLTAGE-GATED POTASSIUM CHANNEL"/>
    <property type="match status" value="1"/>
</dbReference>
<dbReference type="RefSeq" id="XP_066912699.1">
    <property type="nucleotide sequence ID" value="XM_067056598.1"/>
</dbReference>
<keyword evidence="10" id="KW-0732">Signal</keyword>
<keyword evidence="5" id="KW-0406">Ion transport</keyword>
<name>A0A7M5X579_9CNID</name>
<dbReference type="AlphaFoldDB" id="A0A7M5X579"/>
<evidence type="ECO:0000256" key="3">
    <source>
        <dbReference type="ARBA" id="ARBA00022692"/>
    </source>
</evidence>
<feature type="region of interest" description="Disordered" evidence="8">
    <location>
        <begin position="28"/>
        <end position="57"/>
    </location>
</feature>
<dbReference type="GO" id="GO:0015276">
    <property type="term" value="F:ligand-gated monoatomic ion channel activity"/>
    <property type="evidence" value="ECO:0007669"/>
    <property type="project" value="InterPro"/>
</dbReference>
<dbReference type="Pfam" id="PF07885">
    <property type="entry name" value="Ion_trans_2"/>
    <property type="match status" value="1"/>
</dbReference>
<feature type="chain" id="PRO_5029768270" description="Potassium channel domain-containing protein" evidence="10">
    <location>
        <begin position="23"/>
        <end position="658"/>
    </location>
</feature>
<dbReference type="Gene3D" id="1.10.287.70">
    <property type="match status" value="1"/>
</dbReference>
<evidence type="ECO:0000256" key="5">
    <source>
        <dbReference type="ARBA" id="ARBA00023065"/>
    </source>
</evidence>
<dbReference type="OrthoDB" id="297496at2759"/>
<feature type="transmembrane region" description="Helical" evidence="9">
    <location>
        <begin position="437"/>
        <end position="460"/>
    </location>
</feature>
<keyword evidence="4 9" id="KW-1133">Transmembrane helix</keyword>
<evidence type="ECO:0000259" key="11">
    <source>
        <dbReference type="Pfam" id="PF07885"/>
    </source>
</evidence>
<feature type="transmembrane region" description="Helical" evidence="9">
    <location>
        <begin position="371"/>
        <end position="391"/>
    </location>
</feature>
<feature type="transmembrane region" description="Helical" evidence="9">
    <location>
        <begin position="403"/>
        <end position="425"/>
    </location>
</feature>
<reference evidence="12" key="1">
    <citation type="submission" date="2021-01" db="UniProtKB">
        <authorList>
            <consortium name="EnsemblMetazoa"/>
        </authorList>
    </citation>
    <scope>IDENTIFICATION</scope>
</reference>
<dbReference type="GO" id="GO:0008076">
    <property type="term" value="C:voltage-gated potassium channel complex"/>
    <property type="evidence" value="ECO:0007669"/>
    <property type="project" value="InterPro"/>
</dbReference>
<feature type="signal peptide" evidence="10">
    <location>
        <begin position="1"/>
        <end position="22"/>
    </location>
</feature>
<feature type="domain" description="Potassium channel" evidence="11">
    <location>
        <begin position="379"/>
        <end position="461"/>
    </location>
</feature>
<keyword evidence="3 9" id="KW-0812">Transmembrane</keyword>
<dbReference type="InterPro" id="IPR013099">
    <property type="entry name" value="K_chnl_dom"/>
</dbReference>
<dbReference type="Proteomes" id="UP000594262">
    <property type="component" value="Unplaced"/>
</dbReference>
<feature type="region of interest" description="Disordered" evidence="8">
    <location>
        <begin position="86"/>
        <end position="127"/>
    </location>
</feature>
<organism evidence="12 13">
    <name type="scientific">Clytia hemisphaerica</name>
    <dbReference type="NCBI Taxonomy" id="252671"/>
    <lineage>
        <taxon>Eukaryota</taxon>
        <taxon>Metazoa</taxon>
        <taxon>Cnidaria</taxon>
        <taxon>Hydrozoa</taxon>
        <taxon>Hydroidolina</taxon>
        <taxon>Leptothecata</taxon>
        <taxon>Obeliida</taxon>
        <taxon>Clytiidae</taxon>
        <taxon>Clytia</taxon>
    </lineage>
</organism>
<evidence type="ECO:0000256" key="10">
    <source>
        <dbReference type="SAM" id="SignalP"/>
    </source>
</evidence>